<dbReference type="InterPro" id="IPR004837">
    <property type="entry name" value="NaCa_Exmemb"/>
</dbReference>
<name>A0A0A6VVB9_KOCRO</name>
<gene>
    <name evidence="7" type="ORF">GY22_02200</name>
</gene>
<keyword evidence="2 5" id="KW-0812">Transmembrane</keyword>
<organism evidence="7 8">
    <name type="scientific">Kocuria rosea subsp. polaris</name>
    <dbReference type="NCBI Taxonomy" id="136273"/>
    <lineage>
        <taxon>Bacteria</taxon>
        <taxon>Bacillati</taxon>
        <taxon>Actinomycetota</taxon>
        <taxon>Actinomycetes</taxon>
        <taxon>Micrococcales</taxon>
        <taxon>Micrococcaceae</taxon>
        <taxon>Kocuria</taxon>
    </lineage>
</organism>
<evidence type="ECO:0000256" key="4">
    <source>
        <dbReference type="ARBA" id="ARBA00023136"/>
    </source>
</evidence>
<dbReference type="Pfam" id="PF01699">
    <property type="entry name" value="Na_Ca_ex"/>
    <property type="match status" value="1"/>
</dbReference>
<comment type="caution">
    <text evidence="7">The sequence shown here is derived from an EMBL/GenBank/DDBJ whole genome shotgun (WGS) entry which is preliminary data.</text>
</comment>
<proteinExistence type="predicted"/>
<dbReference type="PANTHER" id="PTHR10846:SF8">
    <property type="entry name" value="INNER MEMBRANE PROTEIN YRBG"/>
    <property type="match status" value="1"/>
</dbReference>
<dbReference type="InterPro" id="IPR044880">
    <property type="entry name" value="NCX_ion-bd_dom_sf"/>
</dbReference>
<feature type="transmembrane region" description="Helical" evidence="5">
    <location>
        <begin position="89"/>
        <end position="107"/>
    </location>
</feature>
<dbReference type="GO" id="GO:0008273">
    <property type="term" value="F:calcium, potassium:sodium antiporter activity"/>
    <property type="evidence" value="ECO:0007669"/>
    <property type="project" value="TreeGrafter"/>
</dbReference>
<protein>
    <submittedName>
        <fullName evidence="7">Membrane protein</fullName>
    </submittedName>
</protein>
<dbReference type="GO" id="GO:0005886">
    <property type="term" value="C:plasma membrane"/>
    <property type="evidence" value="ECO:0007669"/>
    <property type="project" value="TreeGrafter"/>
</dbReference>
<dbReference type="GO" id="GO:0005262">
    <property type="term" value="F:calcium channel activity"/>
    <property type="evidence" value="ECO:0007669"/>
    <property type="project" value="TreeGrafter"/>
</dbReference>
<feature type="domain" description="Sodium/calcium exchanger membrane region" evidence="6">
    <location>
        <begin position="2"/>
        <end position="104"/>
    </location>
</feature>
<comment type="subcellular location">
    <subcellularLocation>
        <location evidence="1">Membrane</location>
        <topology evidence="1">Multi-pass membrane protein</topology>
    </subcellularLocation>
</comment>
<feature type="transmembrane region" description="Helical" evidence="5">
    <location>
        <begin position="55"/>
        <end position="77"/>
    </location>
</feature>
<feature type="transmembrane region" description="Helical" evidence="5">
    <location>
        <begin position="30"/>
        <end position="49"/>
    </location>
</feature>
<feature type="transmembrane region" description="Helical" evidence="5">
    <location>
        <begin position="119"/>
        <end position="140"/>
    </location>
</feature>
<dbReference type="PANTHER" id="PTHR10846">
    <property type="entry name" value="SODIUM/POTASSIUM/CALCIUM EXCHANGER"/>
    <property type="match status" value="1"/>
</dbReference>
<dbReference type="EMBL" id="JSUH01000002">
    <property type="protein sequence ID" value="KHD98780.1"/>
    <property type="molecule type" value="Genomic_DNA"/>
</dbReference>
<evidence type="ECO:0000256" key="2">
    <source>
        <dbReference type="ARBA" id="ARBA00022692"/>
    </source>
</evidence>
<accession>A0A0A6VVB9</accession>
<keyword evidence="3 5" id="KW-1133">Transmembrane helix</keyword>
<dbReference type="Proteomes" id="UP000030466">
    <property type="component" value="Unassembled WGS sequence"/>
</dbReference>
<dbReference type="InterPro" id="IPR004481">
    <property type="entry name" value="K/Na/Ca-exchanger"/>
</dbReference>
<evidence type="ECO:0000256" key="3">
    <source>
        <dbReference type="ARBA" id="ARBA00022989"/>
    </source>
</evidence>
<keyword evidence="4 5" id="KW-0472">Membrane</keyword>
<evidence type="ECO:0000256" key="5">
    <source>
        <dbReference type="SAM" id="Phobius"/>
    </source>
</evidence>
<dbReference type="Gene3D" id="1.20.1420.30">
    <property type="entry name" value="NCX, central ion-binding region"/>
    <property type="match status" value="1"/>
</dbReference>
<evidence type="ECO:0000256" key="1">
    <source>
        <dbReference type="ARBA" id="ARBA00004141"/>
    </source>
</evidence>
<evidence type="ECO:0000313" key="8">
    <source>
        <dbReference type="Proteomes" id="UP000030466"/>
    </source>
</evidence>
<dbReference type="AlphaFoldDB" id="A0A0A6VVB9"/>
<dbReference type="GO" id="GO:0006874">
    <property type="term" value="P:intracellular calcium ion homeostasis"/>
    <property type="evidence" value="ECO:0007669"/>
    <property type="project" value="TreeGrafter"/>
</dbReference>
<sequence>MVALGTSLPELAASVVAVRRGQRDLAIGNVVGNCLLNLGLVLGVPAILVDGGLPVPAAAVALDIPGMPAAVVALLPIAFTGFAVARWEGGLFLVLYFAYTGYVLLAATEHDALEGFSSVMVSFVLPLVVMTLVAVSAHELGRRRERRERRGPGGPAGAP</sequence>
<reference evidence="7 8" key="1">
    <citation type="journal article" date="2003" name="Int. J. Syst. Evol. Microbiol.">
        <title>Kocuria polaris sp. nov., an orange-pigmented psychrophilic bacterium isolated from an Antarctic cyanobacterial mat sample.</title>
        <authorList>
            <person name="Reddy G.S."/>
            <person name="Prakash J.S."/>
            <person name="Prabahar V."/>
            <person name="Matsumoto G.I."/>
            <person name="Stackebrandt E."/>
            <person name="Shivaji S."/>
        </authorList>
    </citation>
    <scope>NUCLEOTIDE SEQUENCE [LARGE SCALE GENOMIC DNA]</scope>
    <source>
        <strain evidence="7 8">CMS 76or</strain>
    </source>
</reference>
<evidence type="ECO:0000259" key="6">
    <source>
        <dbReference type="Pfam" id="PF01699"/>
    </source>
</evidence>
<keyword evidence="8" id="KW-1185">Reference proteome</keyword>
<evidence type="ECO:0000313" key="7">
    <source>
        <dbReference type="EMBL" id="KHD98780.1"/>
    </source>
</evidence>